<accession>A0A9D1K016</accession>
<dbReference type="Pfam" id="PF01473">
    <property type="entry name" value="Choline_bind_1"/>
    <property type="match status" value="1"/>
</dbReference>
<dbReference type="InterPro" id="IPR018337">
    <property type="entry name" value="Cell_wall/Cho-bd_repeat"/>
</dbReference>
<comment type="caution">
    <text evidence="4">The sequence shown here is derived from an EMBL/GenBank/DDBJ whole genome shotgun (WGS) entry which is preliminary data.</text>
</comment>
<dbReference type="AlphaFoldDB" id="A0A9D1K016"/>
<evidence type="ECO:0000313" key="5">
    <source>
        <dbReference type="Proteomes" id="UP000824002"/>
    </source>
</evidence>
<dbReference type="EMBL" id="DVJP01000054">
    <property type="protein sequence ID" value="HIS76836.1"/>
    <property type="molecule type" value="Genomic_DNA"/>
</dbReference>
<evidence type="ECO:0008006" key="6">
    <source>
        <dbReference type="Google" id="ProtNLM"/>
    </source>
</evidence>
<keyword evidence="1" id="KW-0677">Repeat</keyword>
<dbReference type="Gene3D" id="2.10.270.10">
    <property type="entry name" value="Cholin Binding"/>
    <property type="match status" value="1"/>
</dbReference>
<feature type="signal peptide" evidence="3">
    <location>
        <begin position="1"/>
        <end position="25"/>
    </location>
</feature>
<name>A0A9D1K016_9FIRM</name>
<dbReference type="SUPFAM" id="SSF69360">
    <property type="entry name" value="Cell wall binding repeat"/>
    <property type="match status" value="1"/>
</dbReference>
<dbReference type="PROSITE" id="PS51170">
    <property type="entry name" value="CW"/>
    <property type="match status" value="1"/>
</dbReference>
<evidence type="ECO:0000256" key="2">
    <source>
        <dbReference type="PROSITE-ProRule" id="PRU00591"/>
    </source>
</evidence>
<sequence length="130" mass="14116">MVLKKMVSLSLAAMLAVAAAAPVFAADVTTAANNSIAASSGPEGAVNVNGWFWDAEKIGWYYRDFTTGQLKTGWLQNGDVWYYLENDGKMVSNAWKWIGGNCYYFYGNGSMAVNTTVDGYTVDATGAWVR</sequence>
<dbReference type="Proteomes" id="UP000824002">
    <property type="component" value="Unassembled WGS sequence"/>
</dbReference>
<evidence type="ECO:0000256" key="1">
    <source>
        <dbReference type="ARBA" id="ARBA00022737"/>
    </source>
</evidence>
<evidence type="ECO:0000256" key="3">
    <source>
        <dbReference type="SAM" id="SignalP"/>
    </source>
</evidence>
<protein>
    <recommendedName>
        <fullName evidence="6">Cell wall-binding protein</fullName>
    </recommendedName>
</protein>
<keyword evidence="3" id="KW-0732">Signal</keyword>
<gene>
    <name evidence="4" type="ORF">IAB51_08515</name>
</gene>
<organism evidence="4 5">
    <name type="scientific">Candidatus Merdivicinus excrementipullorum</name>
    <dbReference type="NCBI Taxonomy" id="2840867"/>
    <lineage>
        <taxon>Bacteria</taxon>
        <taxon>Bacillati</taxon>
        <taxon>Bacillota</taxon>
        <taxon>Clostridia</taxon>
        <taxon>Eubacteriales</taxon>
        <taxon>Oscillospiraceae</taxon>
        <taxon>Oscillospiraceae incertae sedis</taxon>
        <taxon>Candidatus Merdivicinus</taxon>
    </lineage>
</organism>
<feature type="chain" id="PRO_5039432512" description="Cell wall-binding protein" evidence="3">
    <location>
        <begin position="26"/>
        <end position="130"/>
    </location>
</feature>
<evidence type="ECO:0000313" key="4">
    <source>
        <dbReference type="EMBL" id="HIS76836.1"/>
    </source>
</evidence>
<feature type="repeat" description="Cell wall-binding" evidence="2">
    <location>
        <begin position="71"/>
        <end position="90"/>
    </location>
</feature>
<reference evidence="4" key="2">
    <citation type="journal article" date="2021" name="PeerJ">
        <title>Extensive microbial diversity within the chicken gut microbiome revealed by metagenomics and culture.</title>
        <authorList>
            <person name="Gilroy R."/>
            <person name="Ravi A."/>
            <person name="Getino M."/>
            <person name="Pursley I."/>
            <person name="Horton D.L."/>
            <person name="Alikhan N.F."/>
            <person name="Baker D."/>
            <person name="Gharbi K."/>
            <person name="Hall N."/>
            <person name="Watson M."/>
            <person name="Adriaenssens E.M."/>
            <person name="Foster-Nyarko E."/>
            <person name="Jarju S."/>
            <person name="Secka A."/>
            <person name="Antonio M."/>
            <person name="Oren A."/>
            <person name="Chaudhuri R.R."/>
            <person name="La Ragione R."/>
            <person name="Hildebrand F."/>
            <person name="Pallen M.J."/>
        </authorList>
    </citation>
    <scope>NUCLEOTIDE SEQUENCE</scope>
    <source>
        <strain evidence="4">CHK199-13235</strain>
    </source>
</reference>
<dbReference type="Pfam" id="PF19085">
    <property type="entry name" value="Choline_bind_2"/>
    <property type="match status" value="1"/>
</dbReference>
<proteinExistence type="predicted"/>
<reference evidence="4" key="1">
    <citation type="submission" date="2020-10" db="EMBL/GenBank/DDBJ databases">
        <authorList>
            <person name="Gilroy R."/>
        </authorList>
    </citation>
    <scope>NUCLEOTIDE SEQUENCE</scope>
    <source>
        <strain evidence="4">CHK199-13235</strain>
    </source>
</reference>